<reference evidence="1 2" key="1">
    <citation type="submission" date="2016-09" db="EMBL/GenBank/DDBJ databases">
        <title>The complete genome sequences of Rhizobium gallicum, symbiovars gallicum and phaseoli, symbionts associated to common bean (Phaseolus vulgaris).</title>
        <authorList>
            <person name="Bustos P."/>
            <person name="Santamaria R.I."/>
            <person name="Perez-Carrascal O.M."/>
            <person name="Juarez S."/>
            <person name="Lozano L."/>
            <person name="Martinez-Flores I."/>
            <person name="Martinez-Romero E."/>
            <person name="Cevallos M."/>
            <person name="Romero D."/>
            <person name="Davila G."/>
            <person name="Gonzalez V."/>
        </authorList>
    </citation>
    <scope>NUCLEOTIDE SEQUENCE [LARGE SCALE GENOMIC DNA]</scope>
    <source>
        <strain evidence="1 2">8C-3</strain>
    </source>
</reference>
<proteinExistence type="predicted"/>
<name>A0A1L5P2Q6_RHIET</name>
<protein>
    <submittedName>
        <fullName evidence="1">Uncharacterized protein</fullName>
    </submittedName>
</protein>
<evidence type="ECO:0000313" key="2">
    <source>
        <dbReference type="Proteomes" id="UP000185109"/>
    </source>
</evidence>
<gene>
    <name evidence="1" type="ORF">AM571_CH01544</name>
</gene>
<organism evidence="1 2">
    <name type="scientific">Rhizobium etli 8C-3</name>
    <dbReference type="NCBI Taxonomy" id="538025"/>
    <lineage>
        <taxon>Bacteria</taxon>
        <taxon>Pseudomonadati</taxon>
        <taxon>Pseudomonadota</taxon>
        <taxon>Alphaproteobacteria</taxon>
        <taxon>Hyphomicrobiales</taxon>
        <taxon>Rhizobiaceae</taxon>
        <taxon>Rhizobium/Agrobacterium group</taxon>
        <taxon>Rhizobium</taxon>
    </lineage>
</organism>
<dbReference type="RefSeq" id="WP_074060914.1">
    <property type="nucleotide sequence ID" value="NZ_CP017241.1"/>
</dbReference>
<accession>A0A1L5P2Q6</accession>
<dbReference type="AlphaFoldDB" id="A0A1L5P2Q6"/>
<sequence>MGTKAANAILLFAAMIFFAVLAMDIAVPALVLSLMALSTRAVTLEASLSRQEGESS</sequence>
<dbReference type="Proteomes" id="UP000185109">
    <property type="component" value="Chromosome"/>
</dbReference>
<dbReference type="EMBL" id="CP017241">
    <property type="protein sequence ID" value="APO74376.1"/>
    <property type="molecule type" value="Genomic_DNA"/>
</dbReference>
<evidence type="ECO:0000313" key="1">
    <source>
        <dbReference type="EMBL" id="APO74376.1"/>
    </source>
</evidence>